<reference evidence="1 2" key="2">
    <citation type="submission" date="2015-03" db="EMBL/GenBank/DDBJ databases">
        <authorList>
            <person name="Chan K.-G."/>
        </authorList>
    </citation>
    <scope>NUCLEOTIDE SEQUENCE [LARGE SCALE GENOMIC DNA]</scope>
    <source>
        <strain evidence="1 2">RB-25</strain>
    </source>
</reference>
<accession>W0LEM1</accession>
<gene>
    <name evidence="1" type="ORF">Z042_14760</name>
</gene>
<name>W0LEM1_9GAMM</name>
<dbReference type="eggNOG" id="COG0741">
    <property type="taxonomic scope" value="Bacteria"/>
</dbReference>
<dbReference type="HOGENOM" id="CLU_095631_0_0_6"/>
<proteinExistence type="predicted"/>
<protein>
    <submittedName>
        <fullName evidence="1">Uncharacterized protein</fullName>
    </submittedName>
</protein>
<dbReference type="STRING" id="1441930.Z042_14760"/>
<keyword evidence="2" id="KW-1185">Reference proteome</keyword>
<dbReference type="KEGG" id="sfo:Z042_14760"/>
<dbReference type="RefSeq" id="WP_024914316.1">
    <property type="nucleotide sequence ID" value="NZ_CP007044.2"/>
</dbReference>
<reference evidence="1 2" key="1">
    <citation type="submission" date="2014-01" db="EMBL/GenBank/DDBJ databases">
        <title>Isolation of Serratia multitudinisentens RB-25 from Ex-Landfill site.</title>
        <authorList>
            <person name="Robson E.H.J."/>
        </authorList>
    </citation>
    <scope>NUCLEOTIDE SEQUENCE [LARGE SCALE GENOMIC DNA]</scope>
    <source>
        <strain evidence="1 2">RB-25</strain>
    </source>
</reference>
<sequence>MRNTIVARNQFCDITRIKFRKWDEIDVMYWKLTRNNPERKSGEYYSNTYKDAYVQYNRQLIIESANAFGIPPELLGGVAWIEVGGKPEEYKPLTMNWREQFSFMKNVTPADHTSVGSVAMQIRVAARTLGLDPGTLTTRDQLELATCLLEDGFNLRLVAQHLRDMILYDHPDAATLHLTEIQYKMAGIRYNRGIERKLSDFVRFIHMKPLRGSDEFDYISYGERLLSIRPHIKRLLEINW</sequence>
<evidence type="ECO:0000313" key="2">
    <source>
        <dbReference type="Proteomes" id="UP000019030"/>
    </source>
</evidence>
<dbReference type="AlphaFoldDB" id="W0LEM1"/>
<organism evidence="1 2">
    <name type="scientific">Chania multitudinisentens RB-25</name>
    <dbReference type="NCBI Taxonomy" id="1441930"/>
    <lineage>
        <taxon>Bacteria</taxon>
        <taxon>Pseudomonadati</taxon>
        <taxon>Pseudomonadota</taxon>
        <taxon>Gammaproteobacteria</taxon>
        <taxon>Enterobacterales</taxon>
        <taxon>Yersiniaceae</taxon>
        <taxon>Chania</taxon>
    </lineage>
</organism>
<dbReference type="Proteomes" id="UP000019030">
    <property type="component" value="Chromosome"/>
</dbReference>
<dbReference type="EMBL" id="CP007044">
    <property type="protein sequence ID" value="AHG20727.1"/>
    <property type="molecule type" value="Genomic_DNA"/>
</dbReference>
<dbReference type="PATRIC" id="fig|1441930.4.peg.2915"/>
<dbReference type="OrthoDB" id="8812843at2"/>
<evidence type="ECO:0000313" key="1">
    <source>
        <dbReference type="EMBL" id="AHG20727.1"/>
    </source>
</evidence>